<dbReference type="PANTHER" id="PTHR47505">
    <property type="entry name" value="DNA UTILIZATION PROTEIN YHGH"/>
    <property type="match status" value="1"/>
</dbReference>
<dbReference type="InterPro" id="IPR029057">
    <property type="entry name" value="PRTase-like"/>
</dbReference>
<dbReference type="InterPro" id="IPR000836">
    <property type="entry name" value="PRTase_dom"/>
</dbReference>
<dbReference type="EMBL" id="VDGH01000002">
    <property type="protein sequence ID" value="TQR15711.1"/>
    <property type="molecule type" value="Genomic_DNA"/>
</dbReference>
<dbReference type="Proteomes" id="UP000317316">
    <property type="component" value="Unassembled WGS sequence"/>
</dbReference>
<evidence type="ECO:0000259" key="2">
    <source>
        <dbReference type="Pfam" id="PF00156"/>
    </source>
</evidence>
<comment type="similarity">
    <text evidence="1">Belongs to the ComF/GntX family.</text>
</comment>
<dbReference type="OrthoDB" id="9779910at2"/>
<comment type="caution">
    <text evidence="3">The sequence shown here is derived from an EMBL/GenBank/DDBJ whole genome shotgun (WGS) entry which is preliminary data.</text>
</comment>
<gene>
    <name evidence="3" type="ORF">FG382_03110</name>
</gene>
<dbReference type="PANTHER" id="PTHR47505:SF1">
    <property type="entry name" value="DNA UTILIZATION PROTEIN YHGH"/>
    <property type="match status" value="1"/>
</dbReference>
<dbReference type="InterPro" id="IPR051910">
    <property type="entry name" value="ComF/GntX_DNA_util-trans"/>
</dbReference>
<dbReference type="CDD" id="cd06223">
    <property type="entry name" value="PRTases_typeI"/>
    <property type="match status" value="1"/>
</dbReference>
<dbReference type="AlphaFoldDB" id="A0A544TE22"/>
<organism evidence="3 4">
    <name type="scientific">Psychrobacillus lasiicapitis</name>
    <dbReference type="NCBI Taxonomy" id="1636719"/>
    <lineage>
        <taxon>Bacteria</taxon>
        <taxon>Bacillati</taxon>
        <taxon>Bacillota</taxon>
        <taxon>Bacilli</taxon>
        <taxon>Bacillales</taxon>
        <taxon>Bacillaceae</taxon>
        <taxon>Psychrobacillus</taxon>
    </lineage>
</organism>
<dbReference type="RefSeq" id="WP_142537435.1">
    <property type="nucleotide sequence ID" value="NZ_BMIE01000001.1"/>
</dbReference>
<reference evidence="3 4" key="1">
    <citation type="submission" date="2019-05" db="EMBL/GenBank/DDBJ databases">
        <title>Psychrobacillus vulpis sp. nov., a new species isolated from feces of a red fox that inhabits in The Tablas de Daimiel Natural Park, Albacete, Spain.</title>
        <authorList>
            <person name="Rodriguez M."/>
            <person name="Reina J.C."/>
            <person name="Bejar V."/>
            <person name="Llamas I."/>
        </authorList>
    </citation>
    <scope>NUCLEOTIDE SEQUENCE [LARGE SCALE GENOMIC DNA]</scope>
    <source>
        <strain evidence="3 4">NEAU-3TGS17</strain>
    </source>
</reference>
<protein>
    <submittedName>
        <fullName evidence="3">ComF family protein</fullName>
    </submittedName>
</protein>
<evidence type="ECO:0000256" key="1">
    <source>
        <dbReference type="ARBA" id="ARBA00008007"/>
    </source>
</evidence>
<dbReference type="Gene3D" id="3.40.50.2020">
    <property type="match status" value="1"/>
</dbReference>
<dbReference type="Pfam" id="PF00156">
    <property type="entry name" value="Pribosyltran"/>
    <property type="match status" value="1"/>
</dbReference>
<feature type="domain" description="Phosphoribosyltransferase" evidence="2">
    <location>
        <begin position="88"/>
        <end position="206"/>
    </location>
</feature>
<accession>A0A544TE22</accession>
<keyword evidence="4" id="KW-1185">Reference proteome</keyword>
<sequence>MNCLICGDAFQPVPTWGKLFLYEKESSTCNRCFSKFTKSDTTIDFSDFQGTHYEGAVDAVTALYSYNEAMKSYLHQYKFLQDVALAQVFAKTLHETFEGKEGIVVPIPMHPEKLVQRTFAQVDELLNSAGIPFQHLLTKTATSEQGKKTRKERLEASPLFEVRASVEAKNYILYDDIYTTGATIHHAAKLLKDVGATRVEAITLIKG</sequence>
<dbReference type="SUPFAM" id="SSF53271">
    <property type="entry name" value="PRTase-like"/>
    <property type="match status" value="1"/>
</dbReference>
<proteinExistence type="inferred from homology"/>
<evidence type="ECO:0000313" key="4">
    <source>
        <dbReference type="Proteomes" id="UP000317316"/>
    </source>
</evidence>
<name>A0A544TE22_9BACI</name>
<evidence type="ECO:0000313" key="3">
    <source>
        <dbReference type="EMBL" id="TQR15711.1"/>
    </source>
</evidence>